<feature type="domain" description="Putative restriction endonuclease" evidence="1">
    <location>
        <begin position="31"/>
        <end position="156"/>
    </location>
</feature>
<protein>
    <recommendedName>
        <fullName evidence="1">Putative restriction endonuclease domain-containing protein</fullName>
    </recommendedName>
</protein>
<dbReference type="EMBL" id="CP017599">
    <property type="protein sequence ID" value="AOX02713.1"/>
    <property type="molecule type" value="Genomic_DNA"/>
</dbReference>
<name>A0A1D8TYU7_9CYAN</name>
<dbReference type="OrthoDB" id="510891at2"/>
<dbReference type="Proteomes" id="UP000177870">
    <property type="component" value="Chromosome"/>
</dbReference>
<dbReference type="KEGG" id="mpro:BJP34_27645"/>
<dbReference type="RefSeq" id="WP_070395115.1">
    <property type="nucleotide sequence ID" value="NZ_CP017599.1"/>
</dbReference>
<dbReference type="AlphaFoldDB" id="A0A1D8TYU7"/>
<dbReference type="Pfam" id="PF05685">
    <property type="entry name" value="Uma2"/>
    <property type="match status" value="1"/>
</dbReference>
<sequence length="192" mass="21874">MPQLLDQTTDQRIVHDGTWEQFKFIQKGFDGSPGVRLFYFDGIIEILMPGREHEIFASIIGYLITTFLTEKGIFFQPTRSMTQEKEGVASAQADESYCIGSVKPIPDLSIEVVFSSGGISKLERYQALAVPEVWFWEDGLLKLYHLQDGSYVPIERSLLPGLSELDLDWFRRCVLMAETDAGEAIRAFRRQI</sequence>
<gene>
    <name evidence="2" type="ORF">BJP34_27645</name>
</gene>
<evidence type="ECO:0000313" key="2">
    <source>
        <dbReference type="EMBL" id="AOX02713.1"/>
    </source>
</evidence>
<organism evidence="2 3">
    <name type="scientific">Moorena producens PAL-8-15-08-1</name>
    <dbReference type="NCBI Taxonomy" id="1458985"/>
    <lineage>
        <taxon>Bacteria</taxon>
        <taxon>Bacillati</taxon>
        <taxon>Cyanobacteriota</taxon>
        <taxon>Cyanophyceae</taxon>
        <taxon>Coleofasciculales</taxon>
        <taxon>Coleofasciculaceae</taxon>
        <taxon>Moorena</taxon>
    </lineage>
</organism>
<evidence type="ECO:0000313" key="3">
    <source>
        <dbReference type="Proteomes" id="UP000177870"/>
    </source>
</evidence>
<dbReference type="CDD" id="cd06260">
    <property type="entry name" value="DUF820-like"/>
    <property type="match status" value="1"/>
</dbReference>
<dbReference type="STRING" id="1458985.BJP34_27645"/>
<reference evidence="3" key="1">
    <citation type="submission" date="2016-10" db="EMBL/GenBank/DDBJ databases">
        <title>Comparative genomics uncovers the prolific and rare metabolic potential of the cyanobacterial genus Moorea.</title>
        <authorList>
            <person name="Leao T."/>
            <person name="Castelao G."/>
            <person name="Korobeynikov A."/>
            <person name="Monroe E.A."/>
            <person name="Podell S."/>
            <person name="Glukhov E."/>
            <person name="Allen E."/>
            <person name="Gerwick W.H."/>
            <person name="Gerwick L."/>
        </authorList>
    </citation>
    <scope>NUCLEOTIDE SEQUENCE [LARGE SCALE GENOMIC DNA]</scope>
    <source>
        <strain evidence="3">PAL-8-15-08-1</strain>
    </source>
</reference>
<evidence type="ECO:0000259" key="1">
    <source>
        <dbReference type="Pfam" id="PF05685"/>
    </source>
</evidence>
<accession>A0A1D8TYU7</accession>
<proteinExistence type="predicted"/>
<dbReference type="InterPro" id="IPR008538">
    <property type="entry name" value="Uma2"/>
</dbReference>
<dbReference type="PANTHER" id="PTHR47152">
    <property type="entry name" value="SLR2084 PROTEIN-RELATED"/>
    <property type="match status" value="1"/>
</dbReference>